<feature type="chain" id="PRO_5044662726" evidence="1">
    <location>
        <begin position="20"/>
        <end position="296"/>
    </location>
</feature>
<dbReference type="Proteomes" id="UP000291949">
    <property type="component" value="Unassembled WGS sequence"/>
</dbReference>
<dbReference type="EMBL" id="JABBLX010000005">
    <property type="protein sequence ID" value="NMK97082.1"/>
    <property type="molecule type" value="Genomic_DNA"/>
</dbReference>
<gene>
    <name evidence="4" type="ORF">EQ811_01140</name>
    <name evidence="3" type="ORF">HHM13_03065</name>
    <name evidence="2" type="ORF">HHM24_03830</name>
</gene>
<keyword evidence="1" id="KW-0732">Signal</keyword>
<keyword evidence="4" id="KW-0449">Lipoprotein</keyword>
<dbReference type="InterPro" id="IPR048013">
    <property type="entry name" value="EMYY_lipop"/>
</dbReference>
<protein>
    <submittedName>
        <fullName evidence="4">EMYY motif lipoprotein</fullName>
    </submittedName>
</protein>
<proteinExistence type="predicted"/>
<dbReference type="EMBL" id="SCHC01000001">
    <property type="protein sequence ID" value="TBW77705.1"/>
    <property type="molecule type" value="Genomic_DNA"/>
</dbReference>
<evidence type="ECO:0000313" key="5">
    <source>
        <dbReference type="Proteomes" id="UP000291949"/>
    </source>
</evidence>
<keyword evidence="6" id="KW-1185">Reference proteome</keyword>
<reference evidence="6 7" key="2">
    <citation type="submission" date="2020-04" db="EMBL/GenBank/DDBJ databases">
        <title>The Epidemiology and Molecular Characteristics of Linezolid-Resistant Staphylococcus capitis in Huashan Hospital, Shanghai.</title>
        <authorList>
            <person name="Ding L."/>
            <person name="Li P."/>
            <person name="Yang Y."/>
            <person name="Lin D."/>
            <person name="Xu X."/>
        </authorList>
    </citation>
    <scope>NUCLEOTIDE SEQUENCE [LARGE SCALE GENOMIC DNA]</scope>
    <source>
        <strain evidence="3 7">12-86</strain>
        <strain evidence="2 6">17-84</strain>
    </source>
</reference>
<evidence type="ECO:0000313" key="7">
    <source>
        <dbReference type="Proteomes" id="UP000550736"/>
    </source>
</evidence>
<sequence length="296" mass="34313">MKKLLFIATIVIFITTLTACGNKTNKDFNDFDNKLSDVKKKQKNVEEVIDKIHLKELDNLSKTDTTDKNKKEFIALQKDINNYLMPEFKKYKKAANQLPANTNDVKNLRNSYLDTVKEKETSINDLKSFVDLCNRSIKDNEDILDYTKLFEKNRSEVESDINKATNKSDADQLTSKLEENNKQLKSTAKKYLNSSTTNSDSAKKAINDHISPLIDKQIKDINQTNISDQHVDNARKNAIEMYYSLQNYYDTRVDTIEISEKLSKIDVDKLPKEGKDISSKDKEFNKQYYEFKENVK</sequence>
<dbReference type="NCBIfam" id="NF033194">
    <property type="entry name" value="lipo_EMYY"/>
    <property type="match status" value="1"/>
</dbReference>
<accession>A0A7Z7YVQ5</accession>
<reference evidence="4 5" key="1">
    <citation type="journal article" date="2019" name="Sci. Transl. Med.">
        <title>Quorum sensing between bacterial species on the skin protects against epidermal injury in atopic dermatitis.</title>
        <authorList>
            <person name="Williams M.R."/>
        </authorList>
    </citation>
    <scope>NUCLEOTIDE SEQUENCE [LARGE SCALE GENOMIC DNA]</scope>
    <source>
        <strain evidence="4 5">H8</strain>
    </source>
</reference>
<feature type="signal peptide" evidence="1">
    <location>
        <begin position="1"/>
        <end position="19"/>
    </location>
</feature>
<evidence type="ECO:0000313" key="2">
    <source>
        <dbReference type="EMBL" id="NMK53880.1"/>
    </source>
</evidence>
<evidence type="ECO:0000313" key="4">
    <source>
        <dbReference type="EMBL" id="TBW77705.1"/>
    </source>
</evidence>
<evidence type="ECO:0000313" key="6">
    <source>
        <dbReference type="Proteomes" id="UP000538955"/>
    </source>
</evidence>
<dbReference type="Proteomes" id="UP000550736">
    <property type="component" value="Unassembled WGS sequence"/>
</dbReference>
<name>A0A7Z7YVQ5_STACP</name>
<dbReference type="AlphaFoldDB" id="A0A7Z7YVQ5"/>
<dbReference type="PROSITE" id="PS51257">
    <property type="entry name" value="PROKAR_LIPOPROTEIN"/>
    <property type="match status" value="1"/>
</dbReference>
<comment type="caution">
    <text evidence="4">The sequence shown here is derived from an EMBL/GenBank/DDBJ whole genome shotgun (WGS) entry which is preliminary data.</text>
</comment>
<evidence type="ECO:0000313" key="3">
    <source>
        <dbReference type="EMBL" id="NMK97082.1"/>
    </source>
</evidence>
<evidence type="ECO:0000256" key="1">
    <source>
        <dbReference type="SAM" id="SignalP"/>
    </source>
</evidence>
<organism evidence="4 5">
    <name type="scientific">Staphylococcus capitis</name>
    <dbReference type="NCBI Taxonomy" id="29388"/>
    <lineage>
        <taxon>Bacteria</taxon>
        <taxon>Bacillati</taxon>
        <taxon>Bacillota</taxon>
        <taxon>Bacilli</taxon>
        <taxon>Bacillales</taxon>
        <taxon>Staphylococcaceae</taxon>
        <taxon>Staphylococcus</taxon>
    </lineage>
</organism>
<dbReference type="EMBL" id="JABBMI010000053">
    <property type="protein sequence ID" value="NMK53880.1"/>
    <property type="molecule type" value="Genomic_DNA"/>
</dbReference>
<dbReference type="RefSeq" id="WP_030064715.1">
    <property type="nucleotide sequence ID" value="NZ_AP014956.1"/>
</dbReference>
<dbReference type="Proteomes" id="UP000538955">
    <property type="component" value="Unassembled WGS sequence"/>
</dbReference>